<dbReference type="EMBL" id="CAXLJM020000072">
    <property type="protein sequence ID" value="CAL8126540.1"/>
    <property type="molecule type" value="Genomic_DNA"/>
</dbReference>
<dbReference type="Proteomes" id="UP001642540">
    <property type="component" value="Unassembled WGS sequence"/>
</dbReference>
<accession>A0ABP1RCX8</accession>
<dbReference type="PANTHER" id="PTHR38567">
    <property type="entry name" value="DUF4291 DOMAIN-CONTAINING PROTEIN"/>
    <property type="match status" value="1"/>
</dbReference>
<reference evidence="1 2" key="1">
    <citation type="submission" date="2024-08" db="EMBL/GenBank/DDBJ databases">
        <authorList>
            <person name="Cucini C."/>
            <person name="Frati F."/>
        </authorList>
    </citation>
    <scope>NUCLEOTIDE SEQUENCE [LARGE SCALE GENOMIC DNA]</scope>
</reference>
<name>A0ABP1RCX8_9HEXA</name>
<dbReference type="PANTHER" id="PTHR38567:SF1">
    <property type="entry name" value="DUF4291 DOMAIN-CONTAINING PROTEIN"/>
    <property type="match status" value="1"/>
</dbReference>
<sequence length="234" mass="27190">MNIQYKVEPYTVAKSSWPKTGRHILATYDHEIVVVYQAYKLSIAKWVVNNQTFIGCPDYSTDRMTWIKPNFLWMMYRSGWATKTSQERILAIAVRREGFEEILRLSKRHGKDKALEESSKCQSKYGSDDVRIQWDPDHDVHGNNLERRAIQLGLRGNALKTFLSEWVVAIHDITEFVHQQYQFVKDDNLNLLQVPAEKVYVISDSNLCKHLGLDQLDDTELKEQGNYVHGKDDG</sequence>
<proteinExistence type="predicted"/>
<dbReference type="InterPro" id="IPR025633">
    <property type="entry name" value="DUF4291"/>
</dbReference>
<dbReference type="Pfam" id="PF14124">
    <property type="entry name" value="DUF4291"/>
    <property type="match status" value="1"/>
</dbReference>
<evidence type="ECO:0008006" key="3">
    <source>
        <dbReference type="Google" id="ProtNLM"/>
    </source>
</evidence>
<evidence type="ECO:0000313" key="2">
    <source>
        <dbReference type="Proteomes" id="UP001642540"/>
    </source>
</evidence>
<protein>
    <recommendedName>
        <fullName evidence="3">DUF4291 domain-containing protein</fullName>
    </recommendedName>
</protein>
<evidence type="ECO:0000313" key="1">
    <source>
        <dbReference type="EMBL" id="CAL8126540.1"/>
    </source>
</evidence>
<keyword evidence="2" id="KW-1185">Reference proteome</keyword>
<gene>
    <name evidence="1" type="ORF">ODALV1_LOCUS21444</name>
</gene>
<organism evidence="1 2">
    <name type="scientific">Orchesella dallaii</name>
    <dbReference type="NCBI Taxonomy" id="48710"/>
    <lineage>
        <taxon>Eukaryota</taxon>
        <taxon>Metazoa</taxon>
        <taxon>Ecdysozoa</taxon>
        <taxon>Arthropoda</taxon>
        <taxon>Hexapoda</taxon>
        <taxon>Collembola</taxon>
        <taxon>Entomobryomorpha</taxon>
        <taxon>Entomobryoidea</taxon>
        <taxon>Orchesellidae</taxon>
        <taxon>Orchesellinae</taxon>
        <taxon>Orchesella</taxon>
    </lineage>
</organism>
<comment type="caution">
    <text evidence="1">The sequence shown here is derived from an EMBL/GenBank/DDBJ whole genome shotgun (WGS) entry which is preliminary data.</text>
</comment>